<dbReference type="GO" id="GO:0050660">
    <property type="term" value="F:flavin adenine dinucleotide binding"/>
    <property type="evidence" value="ECO:0007669"/>
    <property type="project" value="TreeGrafter"/>
</dbReference>
<dbReference type="InterPro" id="IPR023173">
    <property type="entry name" value="NADPH_Cyt_P450_Rdtase_alpha"/>
</dbReference>
<dbReference type="SUPFAM" id="SSF63380">
    <property type="entry name" value="Riboflavin synthase domain-like"/>
    <property type="match status" value="1"/>
</dbReference>
<dbReference type="Gene3D" id="2.40.30.10">
    <property type="entry name" value="Translation factors"/>
    <property type="match status" value="1"/>
</dbReference>
<reference evidence="6 7" key="1">
    <citation type="journal article" date="2014" name="Genome Biol. Evol.">
        <title>The genome of the myxosporean Thelohanellus kitauei shows adaptations to nutrient acquisition within its fish host.</title>
        <authorList>
            <person name="Yang Y."/>
            <person name="Xiong J."/>
            <person name="Zhou Z."/>
            <person name="Huo F."/>
            <person name="Miao W."/>
            <person name="Ran C."/>
            <person name="Liu Y."/>
            <person name="Zhang J."/>
            <person name="Feng J."/>
            <person name="Wang M."/>
            <person name="Wang M."/>
            <person name="Wang L."/>
            <person name="Yao B."/>
        </authorList>
    </citation>
    <scope>NUCLEOTIDE SEQUENCE [LARGE SCALE GENOMIC DNA]</scope>
    <source>
        <strain evidence="6">Wuqing</strain>
    </source>
</reference>
<dbReference type="PANTHER" id="PTHR19384:SF17">
    <property type="entry name" value="NADPH--CYTOCHROME P450 REDUCTASE"/>
    <property type="match status" value="1"/>
</dbReference>
<dbReference type="InterPro" id="IPR003097">
    <property type="entry name" value="CysJ-like_FAD-binding"/>
</dbReference>
<keyword evidence="3" id="KW-0274">FAD</keyword>
<feature type="domain" description="Sulfite reductase [NADPH] flavoprotein alpha-component-like FAD-binding" evidence="5">
    <location>
        <begin position="3"/>
        <end position="125"/>
    </location>
</feature>
<evidence type="ECO:0000259" key="5">
    <source>
        <dbReference type="Pfam" id="PF00667"/>
    </source>
</evidence>
<keyword evidence="7" id="KW-1185">Reference proteome</keyword>
<dbReference type="Proteomes" id="UP000031668">
    <property type="component" value="Unassembled WGS sequence"/>
</dbReference>
<comment type="cofactor">
    <cofactor evidence="1">
        <name>FAD</name>
        <dbReference type="ChEBI" id="CHEBI:57692"/>
    </cofactor>
</comment>
<dbReference type="AlphaFoldDB" id="A0A0C2J0W7"/>
<dbReference type="Pfam" id="PF00667">
    <property type="entry name" value="FAD_binding_1"/>
    <property type="match status" value="1"/>
</dbReference>
<protein>
    <submittedName>
        <fullName evidence="6">NADPH--cytochrome P450 reductase</fullName>
    </submittedName>
</protein>
<evidence type="ECO:0000256" key="4">
    <source>
        <dbReference type="ARBA" id="ARBA00023002"/>
    </source>
</evidence>
<gene>
    <name evidence="6" type="ORF">RF11_12409</name>
</gene>
<dbReference type="GO" id="GO:0009725">
    <property type="term" value="P:response to hormone"/>
    <property type="evidence" value="ECO:0007669"/>
    <property type="project" value="TreeGrafter"/>
</dbReference>
<accession>A0A0C2J0W7</accession>
<dbReference type="Gene3D" id="1.20.990.10">
    <property type="entry name" value="NADPH-cytochrome p450 Reductase, Chain A, domain 3"/>
    <property type="match status" value="1"/>
</dbReference>
<proteinExistence type="predicted"/>
<name>A0A0C2J0W7_THEKT</name>
<evidence type="ECO:0000313" key="7">
    <source>
        <dbReference type="Proteomes" id="UP000031668"/>
    </source>
</evidence>
<dbReference type="EMBL" id="JWZT01004895">
    <property type="protein sequence ID" value="KII62692.1"/>
    <property type="molecule type" value="Genomic_DNA"/>
</dbReference>
<organism evidence="6 7">
    <name type="scientific">Thelohanellus kitauei</name>
    <name type="common">Myxosporean</name>
    <dbReference type="NCBI Taxonomy" id="669202"/>
    <lineage>
        <taxon>Eukaryota</taxon>
        <taxon>Metazoa</taxon>
        <taxon>Cnidaria</taxon>
        <taxon>Myxozoa</taxon>
        <taxon>Myxosporea</taxon>
        <taxon>Bivalvulida</taxon>
        <taxon>Platysporina</taxon>
        <taxon>Myxobolidae</taxon>
        <taxon>Thelohanellus</taxon>
    </lineage>
</organism>
<evidence type="ECO:0000313" key="6">
    <source>
        <dbReference type="EMBL" id="KII62692.1"/>
    </source>
</evidence>
<dbReference type="InterPro" id="IPR017938">
    <property type="entry name" value="Riboflavin_synthase-like_b-brl"/>
</dbReference>
<evidence type="ECO:0000256" key="1">
    <source>
        <dbReference type="ARBA" id="ARBA00001974"/>
    </source>
</evidence>
<dbReference type="GO" id="GO:0005829">
    <property type="term" value="C:cytosol"/>
    <property type="evidence" value="ECO:0007669"/>
    <property type="project" value="TreeGrafter"/>
</dbReference>
<keyword evidence="2" id="KW-0285">Flavoprotein</keyword>
<comment type="caution">
    <text evidence="6">The sequence shown here is derived from an EMBL/GenBank/DDBJ whole genome shotgun (WGS) entry which is preliminary data.</text>
</comment>
<keyword evidence="4" id="KW-0560">Oxidoreductase</keyword>
<dbReference type="GO" id="GO:0003958">
    <property type="term" value="F:NADPH-hemoprotein reductase activity"/>
    <property type="evidence" value="ECO:0007669"/>
    <property type="project" value="TreeGrafter"/>
</dbReference>
<dbReference type="GO" id="GO:0010181">
    <property type="term" value="F:FMN binding"/>
    <property type="evidence" value="ECO:0007669"/>
    <property type="project" value="TreeGrafter"/>
</dbReference>
<sequence length="140" mass="16095">MLNIDLDAVIDLVPQEPTNKVKPFPLPTTIKNALTYYLDLSSVVSVDLLFELSSCEMSEIDAEIIKNLIDTCDQSFYTEWIVHDHRNIIGLLEDLPSLRPPIELLLQHLPKLNCRYYSISSSQTVIIHVFSFFKINFILQ</sequence>
<evidence type="ECO:0000256" key="3">
    <source>
        <dbReference type="ARBA" id="ARBA00022827"/>
    </source>
</evidence>
<dbReference type="PANTHER" id="PTHR19384">
    <property type="entry name" value="NITRIC OXIDE SYNTHASE-RELATED"/>
    <property type="match status" value="1"/>
</dbReference>
<evidence type="ECO:0000256" key="2">
    <source>
        <dbReference type="ARBA" id="ARBA00022630"/>
    </source>
</evidence>
<dbReference type="OrthoDB" id="1856718at2759"/>